<dbReference type="AlphaFoldDB" id="A0A9P9G1V1"/>
<proteinExistence type="predicted"/>
<feature type="compositionally biased region" description="Polar residues" evidence="1">
    <location>
        <begin position="102"/>
        <end position="114"/>
    </location>
</feature>
<feature type="region of interest" description="Disordered" evidence="1">
    <location>
        <begin position="1"/>
        <end position="114"/>
    </location>
</feature>
<gene>
    <name evidence="2" type="ORF">BKA55DRAFT_583658</name>
</gene>
<dbReference type="EMBL" id="JAGMUX010000024">
    <property type="protein sequence ID" value="KAH7228439.1"/>
    <property type="molecule type" value="Genomic_DNA"/>
</dbReference>
<name>A0A9P9G1V1_FUSRE</name>
<evidence type="ECO:0000313" key="3">
    <source>
        <dbReference type="Proteomes" id="UP000720189"/>
    </source>
</evidence>
<accession>A0A9P9G1V1</accession>
<evidence type="ECO:0000313" key="2">
    <source>
        <dbReference type="EMBL" id="KAH7228439.1"/>
    </source>
</evidence>
<feature type="compositionally biased region" description="Basic and acidic residues" evidence="1">
    <location>
        <begin position="12"/>
        <end position="27"/>
    </location>
</feature>
<organism evidence="2 3">
    <name type="scientific">Fusarium redolens</name>
    <dbReference type="NCBI Taxonomy" id="48865"/>
    <lineage>
        <taxon>Eukaryota</taxon>
        <taxon>Fungi</taxon>
        <taxon>Dikarya</taxon>
        <taxon>Ascomycota</taxon>
        <taxon>Pezizomycotina</taxon>
        <taxon>Sordariomycetes</taxon>
        <taxon>Hypocreomycetidae</taxon>
        <taxon>Hypocreales</taxon>
        <taxon>Nectriaceae</taxon>
        <taxon>Fusarium</taxon>
        <taxon>Fusarium redolens species complex</taxon>
    </lineage>
</organism>
<feature type="compositionally biased region" description="Polar residues" evidence="1">
    <location>
        <begin position="81"/>
        <end position="93"/>
    </location>
</feature>
<protein>
    <submittedName>
        <fullName evidence="2">Uncharacterized protein</fullName>
    </submittedName>
</protein>
<sequence length="192" mass="20759">MPGTPKKRGRPRKYDTPKDKARHDVVAKRARRRLQKQPTHDNIRFQIYVSPQIGASPLEPSQEDNESNETNLLGDPPEADSSWNRTESPTSSIDAVVAGGEQSPQSSSGNDLVSPCSQRLCNLTGPRIVMGSFSTSQGGPAEILLPLSSDGVPSDRTSHAAGDDDKSVESDRELCHISSVSSPRQAADPPYR</sequence>
<feature type="region of interest" description="Disordered" evidence="1">
    <location>
        <begin position="132"/>
        <end position="192"/>
    </location>
</feature>
<evidence type="ECO:0000256" key="1">
    <source>
        <dbReference type="SAM" id="MobiDB-lite"/>
    </source>
</evidence>
<feature type="compositionally biased region" description="Basic residues" evidence="1">
    <location>
        <begin position="1"/>
        <end position="11"/>
    </location>
</feature>
<reference evidence="2" key="1">
    <citation type="journal article" date="2021" name="Nat. Commun.">
        <title>Genetic determinants of endophytism in the Arabidopsis root mycobiome.</title>
        <authorList>
            <person name="Mesny F."/>
            <person name="Miyauchi S."/>
            <person name="Thiergart T."/>
            <person name="Pickel B."/>
            <person name="Atanasova L."/>
            <person name="Karlsson M."/>
            <person name="Huettel B."/>
            <person name="Barry K.W."/>
            <person name="Haridas S."/>
            <person name="Chen C."/>
            <person name="Bauer D."/>
            <person name="Andreopoulos W."/>
            <person name="Pangilinan J."/>
            <person name="LaButti K."/>
            <person name="Riley R."/>
            <person name="Lipzen A."/>
            <person name="Clum A."/>
            <person name="Drula E."/>
            <person name="Henrissat B."/>
            <person name="Kohler A."/>
            <person name="Grigoriev I.V."/>
            <person name="Martin F.M."/>
            <person name="Hacquard S."/>
        </authorList>
    </citation>
    <scope>NUCLEOTIDE SEQUENCE</scope>
    <source>
        <strain evidence="2">MPI-CAGE-AT-0023</strain>
    </source>
</reference>
<dbReference type="OrthoDB" id="5104608at2759"/>
<feature type="compositionally biased region" description="Basic and acidic residues" evidence="1">
    <location>
        <begin position="156"/>
        <end position="175"/>
    </location>
</feature>
<dbReference type="RefSeq" id="XP_046042676.1">
    <property type="nucleotide sequence ID" value="XM_046194237.1"/>
</dbReference>
<comment type="caution">
    <text evidence="2">The sequence shown here is derived from an EMBL/GenBank/DDBJ whole genome shotgun (WGS) entry which is preliminary data.</text>
</comment>
<dbReference type="Proteomes" id="UP000720189">
    <property type="component" value="Unassembled WGS sequence"/>
</dbReference>
<dbReference type="GeneID" id="70224191"/>
<keyword evidence="3" id="KW-1185">Reference proteome</keyword>